<dbReference type="Proteomes" id="UP000015100">
    <property type="component" value="Unassembled WGS sequence"/>
</dbReference>
<keyword evidence="3" id="KW-1185">Reference proteome</keyword>
<dbReference type="eggNOG" id="ENOG502SZRJ">
    <property type="taxonomic scope" value="Eukaryota"/>
</dbReference>
<organism evidence="2 3">
    <name type="scientific">Dactylellina haptotyla (strain CBS 200.50)</name>
    <name type="common">Nematode-trapping fungus</name>
    <name type="synonym">Monacrosporium haptotylum</name>
    <dbReference type="NCBI Taxonomy" id="1284197"/>
    <lineage>
        <taxon>Eukaryota</taxon>
        <taxon>Fungi</taxon>
        <taxon>Dikarya</taxon>
        <taxon>Ascomycota</taxon>
        <taxon>Pezizomycotina</taxon>
        <taxon>Orbiliomycetes</taxon>
        <taxon>Orbiliales</taxon>
        <taxon>Orbiliaceae</taxon>
        <taxon>Dactylellina</taxon>
    </lineage>
</organism>
<reference evidence="3" key="2">
    <citation type="submission" date="2013-04" db="EMBL/GenBank/DDBJ databases">
        <title>Genomic mechanisms accounting for the adaptation to parasitism in nematode-trapping fungi.</title>
        <authorList>
            <person name="Ahren D.G."/>
        </authorList>
    </citation>
    <scope>NUCLEOTIDE SEQUENCE [LARGE SCALE GENOMIC DNA]</scope>
    <source>
        <strain evidence="3">CBS 200.50</strain>
    </source>
</reference>
<dbReference type="HOGENOM" id="CLU_1326333_0_0_1"/>
<name>S8AJK0_DACHA</name>
<dbReference type="EMBL" id="AQGS01000089">
    <property type="protein sequence ID" value="EPS43135.1"/>
    <property type="molecule type" value="Genomic_DNA"/>
</dbReference>
<gene>
    <name evidence="2" type="ORF">H072_2902</name>
</gene>
<reference evidence="2 3" key="1">
    <citation type="journal article" date="2013" name="PLoS Genet.">
        <title>Genomic mechanisms accounting for the adaptation to parasitism in nematode-trapping fungi.</title>
        <authorList>
            <person name="Meerupati T."/>
            <person name="Andersson K.M."/>
            <person name="Friman E."/>
            <person name="Kumar D."/>
            <person name="Tunlid A."/>
            <person name="Ahren D."/>
        </authorList>
    </citation>
    <scope>NUCLEOTIDE SEQUENCE [LARGE SCALE GENOMIC DNA]</scope>
    <source>
        <strain evidence="2 3">CBS 200.50</strain>
    </source>
</reference>
<proteinExistence type="predicted"/>
<evidence type="ECO:0000313" key="3">
    <source>
        <dbReference type="Proteomes" id="UP000015100"/>
    </source>
</evidence>
<accession>S8AJK0</accession>
<dbReference type="AlphaFoldDB" id="S8AJK0"/>
<comment type="caution">
    <text evidence="2">The sequence shown here is derived from an EMBL/GenBank/DDBJ whole genome shotgun (WGS) entry which is preliminary data.</text>
</comment>
<evidence type="ECO:0000256" key="1">
    <source>
        <dbReference type="SAM" id="MobiDB-lite"/>
    </source>
</evidence>
<dbReference type="OrthoDB" id="3235083at2759"/>
<sequence>MVCITHHYHHHHHASPLPSSGSGDGSGDGDGGGNGDGSGSVDGSNIRNNSNGGRGGLGIANGIISASGAAANYLAPKAPIQHPTISVISTLATISRFGNTFACAGLATKLFKKPRAAEARIDTIIMSALAACTILHLAELNDTTHEDKAVSIVDECGDIGSYISGISYMMAVTDPKPTTKTAAIVTLVVSNLVQAGLHVTQGIMVGT</sequence>
<protein>
    <submittedName>
        <fullName evidence="2">Uncharacterized protein</fullName>
    </submittedName>
</protein>
<feature type="compositionally biased region" description="Low complexity" evidence="1">
    <location>
        <begin position="41"/>
        <end position="51"/>
    </location>
</feature>
<feature type="region of interest" description="Disordered" evidence="1">
    <location>
        <begin position="10"/>
        <end position="51"/>
    </location>
</feature>
<evidence type="ECO:0000313" key="2">
    <source>
        <dbReference type="EMBL" id="EPS43135.1"/>
    </source>
</evidence>
<feature type="compositionally biased region" description="Gly residues" evidence="1">
    <location>
        <begin position="22"/>
        <end position="40"/>
    </location>
</feature>